<evidence type="ECO:0000256" key="1">
    <source>
        <dbReference type="SAM" id="Phobius"/>
    </source>
</evidence>
<sequence>MANDRTRHRISIFGFGLSLSLFFAITFALCVGFDLLFPQYAMHEAWHGLLPGFVWISGGAFFLGLVETFIYGWYVALIFGPLYNMFAVRA</sequence>
<evidence type="ECO:0000313" key="2">
    <source>
        <dbReference type="EMBL" id="MFC6037547.1"/>
    </source>
</evidence>
<keyword evidence="1" id="KW-0812">Transmembrane</keyword>
<dbReference type="RefSeq" id="WP_379881062.1">
    <property type="nucleotide sequence ID" value="NZ_JBHPON010000003.1"/>
</dbReference>
<dbReference type="EMBL" id="JBHPON010000003">
    <property type="protein sequence ID" value="MFC6037547.1"/>
    <property type="molecule type" value="Genomic_DNA"/>
</dbReference>
<keyword evidence="3" id="KW-1185">Reference proteome</keyword>
<proteinExistence type="predicted"/>
<keyword evidence="1" id="KW-0472">Membrane</keyword>
<protein>
    <submittedName>
        <fullName evidence="2">DUF5676 family membrane protein</fullName>
    </submittedName>
</protein>
<gene>
    <name evidence="2" type="ORF">ACFMB1_18475</name>
</gene>
<keyword evidence="1" id="KW-1133">Transmembrane helix</keyword>
<evidence type="ECO:0000313" key="3">
    <source>
        <dbReference type="Proteomes" id="UP001596116"/>
    </source>
</evidence>
<accession>A0ABW1L344</accession>
<dbReference type="InterPro" id="IPR044020">
    <property type="entry name" value="DUF5676"/>
</dbReference>
<reference evidence="2 3" key="1">
    <citation type="submission" date="2024-09" db="EMBL/GenBank/DDBJ databases">
        <authorList>
            <person name="Zhang Z.-H."/>
        </authorList>
    </citation>
    <scope>NUCLEOTIDE SEQUENCE [LARGE SCALE GENOMIC DNA]</scope>
    <source>
        <strain evidence="2 3">HHTR114</strain>
    </source>
</reference>
<comment type="caution">
    <text evidence="2">The sequence shown here is derived from an EMBL/GenBank/DDBJ whole genome shotgun (WGS) entry which is preliminary data.</text>
</comment>
<dbReference type="Proteomes" id="UP001596116">
    <property type="component" value="Unassembled WGS sequence"/>
</dbReference>
<feature type="transmembrane region" description="Helical" evidence="1">
    <location>
        <begin position="12"/>
        <end position="41"/>
    </location>
</feature>
<dbReference type="Pfam" id="PF18926">
    <property type="entry name" value="DUF5676"/>
    <property type="match status" value="1"/>
</dbReference>
<feature type="transmembrane region" description="Helical" evidence="1">
    <location>
        <begin position="53"/>
        <end position="79"/>
    </location>
</feature>
<organism evidence="2 3">
    <name type="scientific">Hyphococcus aureus</name>
    <dbReference type="NCBI Taxonomy" id="2666033"/>
    <lineage>
        <taxon>Bacteria</taxon>
        <taxon>Pseudomonadati</taxon>
        <taxon>Pseudomonadota</taxon>
        <taxon>Alphaproteobacteria</taxon>
        <taxon>Parvularculales</taxon>
        <taxon>Parvularculaceae</taxon>
        <taxon>Hyphococcus</taxon>
    </lineage>
</organism>
<name>A0ABW1L344_9PROT</name>